<name>A0A402ACJ0_9CHLR</name>
<sequence length="45" mass="5206">MTYHSEVVGDMWCNFERALSCAKDRKVWLAGAEIRSWIAGIDEFL</sequence>
<evidence type="ECO:0000313" key="2">
    <source>
        <dbReference type="Proteomes" id="UP000287188"/>
    </source>
</evidence>
<dbReference type="Proteomes" id="UP000287188">
    <property type="component" value="Unassembled WGS sequence"/>
</dbReference>
<dbReference type="EMBL" id="BIFS01000001">
    <property type="protein sequence ID" value="GCE16809.1"/>
    <property type="molecule type" value="Genomic_DNA"/>
</dbReference>
<proteinExistence type="predicted"/>
<keyword evidence="2" id="KW-1185">Reference proteome</keyword>
<dbReference type="AlphaFoldDB" id="A0A402ACJ0"/>
<organism evidence="1 2">
    <name type="scientific">Dictyobacter kobayashii</name>
    <dbReference type="NCBI Taxonomy" id="2014872"/>
    <lineage>
        <taxon>Bacteria</taxon>
        <taxon>Bacillati</taxon>
        <taxon>Chloroflexota</taxon>
        <taxon>Ktedonobacteria</taxon>
        <taxon>Ktedonobacterales</taxon>
        <taxon>Dictyobacteraceae</taxon>
        <taxon>Dictyobacter</taxon>
    </lineage>
</organism>
<comment type="caution">
    <text evidence="1">The sequence shown here is derived from an EMBL/GenBank/DDBJ whole genome shotgun (WGS) entry which is preliminary data.</text>
</comment>
<accession>A0A402ACJ0</accession>
<gene>
    <name evidence="1" type="ORF">KDK_06090</name>
</gene>
<protein>
    <submittedName>
        <fullName evidence="1">Uncharacterized protein</fullName>
    </submittedName>
</protein>
<evidence type="ECO:0000313" key="1">
    <source>
        <dbReference type="EMBL" id="GCE16809.1"/>
    </source>
</evidence>
<reference evidence="2" key="1">
    <citation type="submission" date="2018-12" db="EMBL/GenBank/DDBJ databases">
        <title>Tengunoibacter tsumagoiensis gen. nov., sp. nov., Dictyobacter kobayashii sp. nov., D. alpinus sp. nov., and D. joshuensis sp. nov. and description of Dictyobacteraceae fam. nov. within the order Ktedonobacterales isolated from Tengu-no-mugimeshi.</title>
        <authorList>
            <person name="Wang C.M."/>
            <person name="Zheng Y."/>
            <person name="Sakai Y."/>
            <person name="Toyoda A."/>
            <person name="Minakuchi Y."/>
            <person name="Abe K."/>
            <person name="Yokota A."/>
            <person name="Yabe S."/>
        </authorList>
    </citation>
    <scope>NUCLEOTIDE SEQUENCE [LARGE SCALE GENOMIC DNA]</scope>
    <source>
        <strain evidence="2">Uno11</strain>
    </source>
</reference>